<feature type="region of interest" description="Disordered" evidence="1">
    <location>
        <begin position="1"/>
        <end position="144"/>
    </location>
</feature>
<name>H0JSR8_9NOCA</name>
<dbReference type="AlphaFoldDB" id="H0JSR8"/>
<feature type="compositionally biased region" description="Low complexity" evidence="1">
    <location>
        <begin position="40"/>
        <end position="61"/>
    </location>
</feature>
<dbReference type="Proteomes" id="UP000005064">
    <property type="component" value="Unassembled WGS sequence"/>
</dbReference>
<dbReference type="EMBL" id="AHBW01000043">
    <property type="protein sequence ID" value="EHK83033.1"/>
    <property type="molecule type" value="Genomic_DNA"/>
</dbReference>
<sequence length="144" mass="14164">MRASSRSSDVSAMRASCTWEARSTAPAVGTGSVRPPDVRPTSTLAASATAPVPSAPANSAAPGPPPTASTATAGTTFATPAADRTTLSAANLPRPCSRPCSAARRTSSGAVTSDPNAPPTLVSSAHATTGTRSIATTMASTAQR</sequence>
<evidence type="ECO:0000313" key="3">
    <source>
        <dbReference type="Proteomes" id="UP000005064"/>
    </source>
</evidence>
<evidence type="ECO:0000313" key="2">
    <source>
        <dbReference type="EMBL" id="EHK83033.1"/>
    </source>
</evidence>
<proteinExistence type="predicted"/>
<feature type="compositionally biased region" description="Polar residues" evidence="1">
    <location>
        <begin position="1"/>
        <end position="10"/>
    </location>
</feature>
<feature type="compositionally biased region" description="Low complexity" evidence="1">
    <location>
        <begin position="68"/>
        <end position="82"/>
    </location>
</feature>
<organism evidence="2 3">
    <name type="scientific">Rhodococcus pyridinivorans AK37</name>
    <dbReference type="NCBI Taxonomy" id="1114960"/>
    <lineage>
        <taxon>Bacteria</taxon>
        <taxon>Bacillati</taxon>
        <taxon>Actinomycetota</taxon>
        <taxon>Actinomycetes</taxon>
        <taxon>Mycobacteriales</taxon>
        <taxon>Nocardiaceae</taxon>
        <taxon>Rhodococcus</taxon>
    </lineage>
</organism>
<protein>
    <submittedName>
        <fullName evidence="2">Uncharacterized protein</fullName>
    </submittedName>
</protein>
<gene>
    <name evidence="2" type="ORF">AK37_13644</name>
</gene>
<comment type="caution">
    <text evidence="2">The sequence shown here is derived from an EMBL/GenBank/DDBJ whole genome shotgun (WGS) entry which is preliminary data.</text>
</comment>
<feature type="compositionally biased region" description="Polar residues" evidence="1">
    <location>
        <begin position="104"/>
        <end position="144"/>
    </location>
</feature>
<reference evidence="2 3" key="1">
    <citation type="submission" date="2011-12" db="EMBL/GenBank/DDBJ databases">
        <authorList>
            <person name="Kriszt B."/>
            <person name="Tancsics A."/>
            <person name="Cserhati M."/>
            <person name="Toth A."/>
            <person name="Nagy I."/>
            <person name="Horvath B."/>
            <person name="Tamura T."/>
            <person name="Kukolya J."/>
            <person name="Szoboszlay S."/>
        </authorList>
    </citation>
    <scope>NUCLEOTIDE SEQUENCE [LARGE SCALE GENOMIC DNA]</scope>
    <source>
        <strain evidence="2 3">AK37</strain>
    </source>
</reference>
<accession>H0JSR8</accession>
<evidence type="ECO:0000256" key="1">
    <source>
        <dbReference type="SAM" id="MobiDB-lite"/>
    </source>
</evidence>